<organism evidence="2 3">
    <name type="scientific">Owenia fusiformis</name>
    <name type="common">Polychaete worm</name>
    <dbReference type="NCBI Taxonomy" id="6347"/>
    <lineage>
        <taxon>Eukaryota</taxon>
        <taxon>Metazoa</taxon>
        <taxon>Spiralia</taxon>
        <taxon>Lophotrochozoa</taxon>
        <taxon>Annelida</taxon>
        <taxon>Polychaeta</taxon>
        <taxon>Sedentaria</taxon>
        <taxon>Canalipalpata</taxon>
        <taxon>Sabellida</taxon>
        <taxon>Oweniida</taxon>
        <taxon>Oweniidae</taxon>
        <taxon>Owenia</taxon>
    </lineage>
</organism>
<evidence type="ECO:0000313" key="2">
    <source>
        <dbReference type="EMBL" id="CAH1778529.1"/>
    </source>
</evidence>
<sequence>MAPSIHLGMFADVCVRTYGKEEPVTYVIHLSVKMAEFGTQPVASAIVREFGAARIVLLIVLLVIRLSGRVVLSVRRNSHTRARIDGLETNAVQPVIQSA</sequence>
<accession>A0A8S4NCI5</accession>
<proteinExistence type="predicted"/>
<keyword evidence="1" id="KW-0812">Transmembrane</keyword>
<keyword evidence="1" id="KW-0472">Membrane</keyword>
<dbReference type="AlphaFoldDB" id="A0A8S4NCI5"/>
<dbReference type="Proteomes" id="UP000749559">
    <property type="component" value="Unassembled WGS sequence"/>
</dbReference>
<gene>
    <name evidence="2" type="ORF">OFUS_LOCUS5437</name>
</gene>
<evidence type="ECO:0000313" key="3">
    <source>
        <dbReference type="Proteomes" id="UP000749559"/>
    </source>
</evidence>
<reference evidence="2" key="1">
    <citation type="submission" date="2022-03" db="EMBL/GenBank/DDBJ databases">
        <authorList>
            <person name="Martin C."/>
        </authorList>
    </citation>
    <scope>NUCLEOTIDE SEQUENCE</scope>
</reference>
<evidence type="ECO:0000256" key="1">
    <source>
        <dbReference type="SAM" id="Phobius"/>
    </source>
</evidence>
<keyword evidence="3" id="KW-1185">Reference proteome</keyword>
<dbReference type="EMBL" id="CAIIXF020000003">
    <property type="protein sequence ID" value="CAH1778529.1"/>
    <property type="molecule type" value="Genomic_DNA"/>
</dbReference>
<feature type="transmembrane region" description="Helical" evidence="1">
    <location>
        <begin position="51"/>
        <end position="72"/>
    </location>
</feature>
<protein>
    <submittedName>
        <fullName evidence="2">Uncharacterized protein</fullName>
    </submittedName>
</protein>
<comment type="caution">
    <text evidence="2">The sequence shown here is derived from an EMBL/GenBank/DDBJ whole genome shotgun (WGS) entry which is preliminary data.</text>
</comment>
<keyword evidence="1" id="KW-1133">Transmembrane helix</keyword>
<name>A0A8S4NCI5_OWEFU</name>